<dbReference type="Proteomes" id="UP000694420">
    <property type="component" value="Unplaced"/>
</dbReference>
<accession>A0A8C6ZGR3</accession>
<organism evidence="2 3">
    <name type="scientific">Nothoprocta perdicaria</name>
    <name type="common">Chilean tinamou</name>
    <name type="synonym">Crypturus perdicarius</name>
    <dbReference type="NCBI Taxonomy" id="30464"/>
    <lineage>
        <taxon>Eukaryota</taxon>
        <taxon>Metazoa</taxon>
        <taxon>Chordata</taxon>
        <taxon>Craniata</taxon>
        <taxon>Vertebrata</taxon>
        <taxon>Euteleostomi</taxon>
        <taxon>Archelosauria</taxon>
        <taxon>Archosauria</taxon>
        <taxon>Dinosauria</taxon>
        <taxon>Saurischia</taxon>
        <taxon>Theropoda</taxon>
        <taxon>Coelurosauria</taxon>
        <taxon>Aves</taxon>
        <taxon>Palaeognathae</taxon>
        <taxon>Tinamiformes</taxon>
        <taxon>Tinamidae</taxon>
        <taxon>Nothoprocta</taxon>
    </lineage>
</organism>
<feature type="compositionally biased region" description="Polar residues" evidence="1">
    <location>
        <begin position="14"/>
        <end position="34"/>
    </location>
</feature>
<sequence length="120" mass="13226">SGSLHGPSVARGTTLASPQSPGWQHHFAQSTTVKLRQRSTWDRGDMEEIPCFTARLKLLPNSTTSSLQDARHHLIWKGASCQPRSSVFSYSPPRNLPPLAVQNRVNRVLPVLPVIPPLIS</sequence>
<dbReference type="Ensembl" id="ENSNPET00000013129.1">
    <property type="protein sequence ID" value="ENSNPEP00000012815.1"/>
    <property type="gene ID" value="ENSNPEG00000009571.1"/>
</dbReference>
<evidence type="ECO:0000313" key="2">
    <source>
        <dbReference type="Ensembl" id="ENSNPEP00000012815.1"/>
    </source>
</evidence>
<evidence type="ECO:0000313" key="3">
    <source>
        <dbReference type="Proteomes" id="UP000694420"/>
    </source>
</evidence>
<name>A0A8C6ZGR3_NOTPE</name>
<evidence type="ECO:0000256" key="1">
    <source>
        <dbReference type="SAM" id="MobiDB-lite"/>
    </source>
</evidence>
<proteinExistence type="predicted"/>
<protein>
    <submittedName>
        <fullName evidence="2">Uncharacterized protein</fullName>
    </submittedName>
</protein>
<dbReference type="AlphaFoldDB" id="A0A8C6ZGR3"/>
<reference evidence="2" key="1">
    <citation type="submission" date="2025-08" db="UniProtKB">
        <authorList>
            <consortium name="Ensembl"/>
        </authorList>
    </citation>
    <scope>IDENTIFICATION</scope>
</reference>
<keyword evidence="3" id="KW-1185">Reference proteome</keyword>
<feature type="region of interest" description="Disordered" evidence="1">
    <location>
        <begin position="1"/>
        <end position="40"/>
    </location>
</feature>
<reference evidence="2" key="2">
    <citation type="submission" date="2025-09" db="UniProtKB">
        <authorList>
            <consortium name="Ensembl"/>
        </authorList>
    </citation>
    <scope>IDENTIFICATION</scope>
</reference>